<gene>
    <name evidence="5" type="primary">yciB</name>
    <name evidence="6" type="ORF">NP7_07335</name>
</gene>
<evidence type="ECO:0000313" key="7">
    <source>
        <dbReference type="Proteomes" id="UP000229340"/>
    </source>
</evidence>
<feature type="transmembrane region" description="Helical" evidence="5">
    <location>
        <begin position="53"/>
        <end position="69"/>
    </location>
</feature>
<dbReference type="InterPro" id="IPR006008">
    <property type="entry name" value="YciB"/>
</dbReference>
<comment type="function">
    <text evidence="5">Plays a role in cell envelope biogenesis, maintenance of cell envelope integrity and membrane homeostasis.</text>
</comment>
<dbReference type="STRING" id="34062.AXE82_03450"/>
<dbReference type="GO" id="GO:0005886">
    <property type="term" value="C:plasma membrane"/>
    <property type="evidence" value="ECO:0007669"/>
    <property type="project" value="UniProtKB-SubCell"/>
</dbReference>
<keyword evidence="5" id="KW-0997">Cell inner membrane</keyword>
<evidence type="ECO:0000256" key="1">
    <source>
        <dbReference type="ARBA" id="ARBA00022475"/>
    </source>
</evidence>
<dbReference type="PANTHER" id="PTHR36917">
    <property type="entry name" value="INTRACELLULAR SEPTATION PROTEIN A-RELATED"/>
    <property type="match status" value="1"/>
</dbReference>
<proteinExistence type="inferred from homology"/>
<dbReference type="EMBL" id="CP024443">
    <property type="protein sequence ID" value="ATR79074.1"/>
    <property type="molecule type" value="Genomic_DNA"/>
</dbReference>
<evidence type="ECO:0000256" key="4">
    <source>
        <dbReference type="ARBA" id="ARBA00023136"/>
    </source>
</evidence>
<protein>
    <recommendedName>
        <fullName evidence="5">Inner membrane-spanning protein YciB</fullName>
    </recommendedName>
</protein>
<evidence type="ECO:0000256" key="3">
    <source>
        <dbReference type="ARBA" id="ARBA00022989"/>
    </source>
</evidence>
<dbReference type="Pfam" id="PF04279">
    <property type="entry name" value="IspA"/>
    <property type="match status" value="1"/>
</dbReference>
<comment type="subcellular location">
    <subcellularLocation>
        <location evidence="5">Cell inner membrane</location>
        <topology evidence="5">Multi-pass membrane protein</topology>
    </subcellularLocation>
</comment>
<dbReference type="PANTHER" id="PTHR36917:SF1">
    <property type="entry name" value="INNER MEMBRANE-SPANNING PROTEIN YCIB"/>
    <property type="match status" value="1"/>
</dbReference>
<dbReference type="AlphaFoldDB" id="A0A2D2LVN4"/>
<feature type="transmembrane region" description="Helical" evidence="5">
    <location>
        <begin position="121"/>
        <end position="139"/>
    </location>
</feature>
<accession>A0A2D2LVN4</accession>
<name>A0A2D2LVN4_FAUOS</name>
<evidence type="ECO:0000256" key="5">
    <source>
        <dbReference type="HAMAP-Rule" id="MF_00189"/>
    </source>
</evidence>
<sequence length="187" mass="21260">MSGLLDLLPLLAFFYFSKQQGVLAGAAALLITTLVVYVVHFARQKGKLNKQQWVTLILTVGFCGLSLIFHDEAFLKWKSTVINSVFAVALIISVAIGKPLLELAMKNVFRLTQSGWNRLTFAWAGYFLLMAGLQYYFAFFTNNDTWINFKSWGWIPVMLVFLIGQFVFLKNHLNPDIQQQINDKGKN</sequence>
<organism evidence="6 7">
    <name type="scientific">Faucicola osloensis</name>
    <name type="common">Moraxella osloensis</name>
    <dbReference type="NCBI Taxonomy" id="34062"/>
    <lineage>
        <taxon>Bacteria</taxon>
        <taxon>Pseudomonadati</taxon>
        <taxon>Pseudomonadota</taxon>
        <taxon>Gammaproteobacteria</taxon>
        <taxon>Moraxellales</taxon>
        <taxon>Moraxellaceae</taxon>
        <taxon>Faucicola</taxon>
    </lineage>
</organism>
<keyword evidence="1 5" id="KW-1003">Cell membrane</keyword>
<evidence type="ECO:0000256" key="2">
    <source>
        <dbReference type="ARBA" id="ARBA00022692"/>
    </source>
</evidence>
<dbReference type="HAMAP" id="MF_00189">
    <property type="entry name" value="YciB"/>
    <property type="match status" value="1"/>
</dbReference>
<keyword evidence="2 5" id="KW-0812">Transmembrane</keyword>
<reference evidence="7" key="1">
    <citation type="submission" date="2017-11" db="EMBL/GenBank/DDBJ databases">
        <title>Complete genome sequence of Moraxella osloensis NP7 isolated from human skin.</title>
        <authorList>
            <person name="Lee K."/>
            <person name="Lim J.Y."/>
            <person name="Hwang I."/>
        </authorList>
    </citation>
    <scope>NUCLEOTIDE SEQUENCE [LARGE SCALE GENOMIC DNA]</scope>
    <source>
        <strain evidence="7">NP7</strain>
    </source>
</reference>
<feature type="transmembrane region" description="Helical" evidence="5">
    <location>
        <begin position="20"/>
        <end position="41"/>
    </location>
</feature>
<dbReference type="Proteomes" id="UP000229340">
    <property type="component" value="Chromosome"/>
</dbReference>
<feature type="transmembrane region" description="Helical" evidence="5">
    <location>
        <begin position="151"/>
        <end position="169"/>
    </location>
</feature>
<comment type="similarity">
    <text evidence="5">Belongs to the YciB family.</text>
</comment>
<dbReference type="RefSeq" id="WP_100270300.1">
    <property type="nucleotide sequence ID" value="NZ_CP024443.1"/>
</dbReference>
<feature type="transmembrane region" description="Helical" evidence="5">
    <location>
        <begin position="81"/>
        <end position="101"/>
    </location>
</feature>
<evidence type="ECO:0000313" key="6">
    <source>
        <dbReference type="EMBL" id="ATR79074.1"/>
    </source>
</evidence>
<keyword evidence="4 5" id="KW-0472">Membrane</keyword>
<keyword evidence="3 5" id="KW-1133">Transmembrane helix</keyword>